<reference evidence="2" key="1">
    <citation type="submission" date="2020-10" db="EMBL/GenBank/DDBJ databases">
        <authorList>
            <person name="Gilroy R."/>
        </authorList>
    </citation>
    <scope>NUCLEOTIDE SEQUENCE</scope>
    <source>
        <strain evidence="2">ChiGjej2B2-12916</strain>
    </source>
</reference>
<evidence type="ECO:0000313" key="2">
    <source>
        <dbReference type="EMBL" id="HIQ60287.1"/>
    </source>
</evidence>
<dbReference type="NCBIfam" id="TIGR00412">
    <property type="entry name" value="redox_disulf_2"/>
    <property type="match status" value="1"/>
</dbReference>
<dbReference type="PANTHER" id="PTHR36450:SF1">
    <property type="entry name" value="THIOREDOXIN"/>
    <property type="match status" value="1"/>
</dbReference>
<dbReference type="PANTHER" id="PTHR36450">
    <property type="entry name" value="THIOREDOXIN"/>
    <property type="match status" value="1"/>
</dbReference>
<dbReference type="Gene3D" id="3.40.30.10">
    <property type="entry name" value="Glutaredoxin"/>
    <property type="match status" value="1"/>
</dbReference>
<sequence>MALFGFGKKKKEEQTASCSCQCGCSAPTGVGHKSGAAIQVMGTGCASCHTLLENTQEAVRSLGLNVDVEYVQDMATIASYGVMSLPALVVHGKVVSTGKVLKPAQIEALLKNGKE</sequence>
<proteinExistence type="predicted"/>
<feature type="domain" description="Thioredoxin-like fold" evidence="1">
    <location>
        <begin position="37"/>
        <end position="111"/>
    </location>
</feature>
<dbReference type="InterPro" id="IPR005243">
    <property type="entry name" value="THIRX-like_proc"/>
</dbReference>
<dbReference type="Proteomes" id="UP000886879">
    <property type="component" value="Unassembled WGS sequence"/>
</dbReference>
<gene>
    <name evidence="2" type="ORF">IAD31_01600</name>
</gene>
<dbReference type="Pfam" id="PF13192">
    <property type="entry name" value="Thioredoxin_3"/>
    <property type="match status" value="1"/>
</dbReference>
<protein>
    <submittedName>
        <fullName evidence="2">TM0996/MTH895 family glutaredoxin-like protein</fullName>
    </submittedName>
</protein>
<dbReference type="SUPFAM" id="SSF52833">
    <property type="entry name" value="Thioredoxin-like"/>
    <property type="match status" value="1"/>
</dbReference>
<dbReference type="InterPro" id="IPR036249">
    <property type="entry name" value="Thioredoxin-like_sf"/>
</dbReference>
<dbReference type="InterPro" id="IPR012336">
    <property type="entry name" value="Thioredoxin-like_fold"/>
</dbReference>
<dbReference type="EMBL" id="DVFO01000013">
    <property type="protein sequence ID" value="HIQ60287.1"/>
    <property type="molecule type" value="Genomic_DNA"/>
</dbReference>
<evidence type="ECO:0000259" key="1">
    <source>
        <dbReference type="Pfam" id="PF13192"/>
    </source>
</evidence>
<comment type="caution">
    <text evidence="2">The sequence shown here is derived from an EMBL/GenBank/DDBJ whole genome shotgun (WGS) entry which is preliminary data.</text>
</comment>
<name>A0A9D0YQI2_9FIRM</name>
<reference evidence="2" key="2">
    <citation type="journal article" date="2021" name="PeerJ">
        <title>Extensive microbial diversity within the chicken gut microbiome revealed by metagenomics and culture.</title>
        <authorList>
            <person name="Gilroy R."/>
            <person name="Ravi A."/>
            <person name="Getino M."/>
            <person name="Pursley I."/>
            <person name="Horton D.L."/>
            <person name="Alikhan N.F."/>
            <person name="Baker D."/>
            <person name="Gharbi K."/>
            <person name="Hall N."/>
            <person name="Watson M."/>
            <person name="Adriaenssens E.M."/>
            <person name="Foster-Nyarko E."/>
            <person name="Jarju S."/>
            <person name="Secka A."/>
            <person name="Antonio M."/>
            <person name="Oren A."/>
            <person name="Chaudhuri R.R."/>
            <person name="La Ragione R."/>
            <person name="Hildebrand F."/>
            <person name="Pallen M.J."/>
        </authorList>
    </citation>
    <scope>NUCLEOTIDE SEQUENCE</scope>
    <source>
        <strain evidence="2">ChiGjej2B2-12916</strain>
    </source>
</reference>
<accession>A0A9D0YQI2</accession>
<organism evidence="2 3">
    <name type="scientific">Candidatus Enterenecus faecium</name>
    <dbReference type="NCBI Taxonomy" id="2840780"/>
    <lineage>
        <taxon>Bacteria</taxon>
        <taxon>Bacillati</taxon>
        <taxon>Bacillota</taxon>
        <taxon>Clostridia</taxon>
        <taxon>Eubacteriales</taxon>
        <taxon>Candidatus Enterenecus</taxon>
    </lineage>
</organism>
<evidence type="ECO:0000313" key="3">
    <source>
        <dbReference type="Proteomes" id="UP000886879"/>
    </source>
</evidence>
<dbReference type="AlphaFoldDB" id="A0A9D0YQI2"/>